<feature type="domain" description="Solute-binding protein family 3/N-terminal" evidence="1">
    <location>
        <begin position="39"/>
        <end position="256"/>
    </location>
</feature>
<dbReference type="KEGG" id="sper:EW093_06740"/>
<dbReference type="SUPFAM" id="SSF53850">
    <property type="entry name" value="Periplasmic binding protein-like II"/>
    <property type="match status" value="1"/>
</dbReference>
<name>A0A5C1Q8M2_9SPIO</name>
<keyword evidence="3" id="KW-1185">Reference proteome</keyword>
<dbReference type="PANTHER" id="PTHR38834:SF3">
    <property type="entry name" value="SOLUTE-BINDING PROTEIN FAMILY 3_N-TERMINAL DOMAIN-CONTAINING PROTEIN"/>
    <property type="match status" value="1"/>
</dbReference>
<dbReference type="EMBL" id="CP035807">
    <property type="protein sequence ID" value="QEN04405.1"/>
    <property type="molecule type" value="Genomic_DNA"/>
</dbReference>
<accession>A0A5C1Q8M2</accession>
<dbReference type="InterPro" id="IPR001638">
    <property type="entry name" value="Solute-binding_3/MltF_N"/>
</dbReference>
<evidence type="ECO:0000313" key="3">
    <source>
        <dbReference type="Proteomes" id="UP000323824"/>
    </source>
</evidence>
<dbReference type="PANTHER" id="PTHR38834">
    <property type="entry name" value="PERIPLASMIC SUBSTRATE BINDING PROTEIN FAMILY 3"/>
    <property type="match status" value="1"/>
</dbReference>
<dbReference type="AlphaFoldDB" id="A0A5C1Q8M2"/>
<organism evidence="2 3">
    <name type="scientific">Thiospirochaeta perfilievii</name>
    <dbReference type="NCBI Taxonomy" id="252967"/>
    <lineage>
        <taxon>Bacteria</taxon>
        <taxon>Pseudomonadati</taxon>
        <taxon>Spirochaetota</taxon>
        <taxon>Spirochaetia</taxon>
        <taxon>Spirochaetales</taxon>
        <taxon>Spirochaetaceae</taxon>
        <taxon>Thiospirochaeta</taxon>
    </lineage>
</organism>
<evidence type="ECO:0000313" key="2">
    <source>
        <dbReference type="EMBL" id="QEN04405.1"/>
    </source>
</evidence>
<dbReference type="Proteomes" id="UP000323824">
    <property type="component" value="Chromosome"/>
</dbReference>
<reference evidence="2 3" key="1">
    <citation type="submission" date="2019-02" db="EMBL/GenBank/DDBJ databases">
        <authorList>
            <person name="Fomenkov A."/>
            <person name="Dubinina G."/>
            <person name="Grabovich M."/>
            <person name="Vincze T."/>
            <person name="Roberts R.J."/>
        </authorList>
    </citation>
    <scope>NUCLEOTIDE SEQUENCE [LARGE SCALE GENOMIC DNA]</scope>
    <source>
        <strain evidence="2 3">P</strain>
    </source>
</reference>
<dbReference type="OrthoDB" id="359061at2"/>
<dbReference type="Pfam" id="PF00497">
    <property type="entry name" value="SBP_bac_3"/>
    <property type="match status" value="1"/>
</dbReference>
<dbReference type="Gene3D" id="3.40.190.10">
    <property type="entry name" value="Periplasmic binding protein-like II"/>
    <property type="match status" value="2"/>
</dbReference>
<protein>
    <submittedName>
        <fullName evidence="2">ABC transporter substrate-binding protein</fullName>
    </submittedName>
</protein>
<proteinExistence type="predicted"/>
<reference evidence="2 3" key="2">
    <citation type="submission" date="2019-09" db="EMBL/GenBank/DDBJ databases">
        <title>Complete Genome Sequence and Methylome Analysis of free living Spirochaetas.</title>
        <authorList>
            <person name="Leshcheva N."/>
            <person name="Mikheeva N."/>
        </authorList>
    </citation>
    <scope>NUCLEOTIDE SEQUENCE [LARGE SCALE GENOMIC DNA]</scope>
    <source>
        <strain evidence="2 3">P</strain>
    </source>
</reference>
<evidence type="ECO:0000259" key="1">
    <source>
        <dbReference type="Pfam" id="PF00497"/>
    </source>
</evidence>
<gene>
    <name evidence="2" type="ORF">EW093_06740</name>
</gene>
<sequence>MWGIMVLNRIIILLFISLAINLNSVDIVNYDFPKFSIYTEDWKPYQYIDYDGIRGISVDVMELMLKYLGSSQDRYDFEFLPWTRAYNLTINNSDSILFLMTQTRERKDLFKWVGPLKTYNNYLYARKDRNIVINNKNDLYKYKFGSVKDDASELFLLKLGISLDSMIRANVGSDVVKVLHKGRIDMLLSETSSFLSDVETLNLNHKDFEPVYLASTSQLFFAFNKDTPDEIINRFQDAYNTLESSGKIDQIFKLYGESR</sequence>